<reference evidence="1" key="2">
    <citation type="submission" date="2020-11" db="EMBL/GenBank/DDBJ databases">
        <authorList>
            <person name="McCartney M.A."/>
            <person name="Auch B."/>
            <person name="Kono T."/>
            <person name="Mallez S."/>
            <person name="Becker A."/>
            <person name="Gohl D.M."/>
            <person name="Silverstein K.A.T."/>
            <person name="Koren S."/>
            <person name="Bechman K.B."/>
            <person name="Herman A."/>
            <person name="Abrahante J.E."/>
            <person name="Garbe J."/>
        </authorList>
    </citation>
    <scope>NUCLEOTIDE SEQUENCE</scope>
    <source>
        <strain evidence="1">Duluth1</strain>
        <tissue evidence="1">Whole animal</tissue>
    </source>
</reference>
<gene>
    <name evidence="1" type="ORF">DPMN_134427</name>
</gene>
<sequence>MKIETQCLFPFTVLDLIKRTSFEHVQFVANDWLNAIPAWYESLSERHMPCRDKTSIYAFRPNSDGCGRLSTSVGQSGITSTIQPVVETGSLQVNLQDCSASLSGLDVSFGGSILSRFYELVANAFKGNIRRQLDRAASLLL</sequence>
<reference evidence="1" key="1">
    <citation type="journal article" date="2019" name="bioRxiv">
        <title>The Genome of the Zebra Mussel, Dreissena polymorpha: A Resource for Invasive Species Research.</title>
        <authorList>
            <person name="McCartney M.A."/>
            <person name="Auch B."/>
            <person name="Kono T."/>
            <person name="Mallez S."/>
            <person name="Zhang Y."/>
            <person name="Obille A."/>
            <person name="Becker A."/>
            <person name="Abrahante J.E."/>
            <person name="Garbe J."/>
            <person name="Badalamenti J.P."/>
            <person name="Herman A."/>
            <person name="Mangelson H."/>
            <person name="Liachko I."/>
            <person name="Sullivan S."/>
            <person name="Sone E.D."/>
            <person name="Koren S."/>
            <person name="Silverstein K.A.T."/>
            <person name="Beckman K.B."/>
            <person name="Gohl D.M."/>
        </authorList>
    </citation>
    <scope>NUCLEOTIDE SEQUENCE</scope>
    <source>
        <strain evidence="1">Duluth1</strain>
        <tissue evidence="1">Whole animal</tissue>
    </source>
</reference>
<comment type="caution">
    <text evidence="1">The sequence shown here is derived from an EMBL/GenBank/DDBJ whole genome shotgun (WGS) entry which is preliminary data.</text>
</comment>
<dbReference type="AlphaFoldDB" id="A0A9D4FZV7"/>
<organism evidence="1 2">
    <name type="scientific">Dreissena polymorpha</name>
    <name type="common">Zebra mussel</name>
    <name type="synonym">Mytilus polymorpha</name>
    <dbReference type="NCBI Taxonomy" id="45954"/>
    <lineage>
        <taxon>Eukaryota</taxon>
        <taxon>Metazoa</taxon>
        <taxon>Spiralia</taxon>
        <taxon>Lophotrochozoa</taxon>
        <taxon>Mollusca</taxon>
        <taxon>Bivalvia</taxon>
        <taxon>Autobranchia</taxon>
        <taxon>Heteroconchia</taxon>
        <taxon>Euheterodonta</taxon>
        <taxon>Imparidentia</taxon>
        <taxon>Neoheterodontei</taxon>
        <taxon>Myida</taxon>
        <taxon>Dreissenoidea</taxon>
        <taxon>Dreissenidae</taxon>
        <taxon>Dreissena</taxon>
    </lineage>
</organism>
<evidence type="ECO:0000313" key="2">
    <source>
        <dbReference type="Proteomes" id="UP000828390"/>
    </source>
</evidence>
<dbReference type="Proteomes" id="UP000828390">
    <property type="component" value="Unassembled WGS sequence"/>
</dbReference>
<evidence type="ECO:0000313" key="1">
    <source>
        <dbReference type="EMBL" id="KAH3806113.1"/>
    </source>
</evidence>
<dbReference type="GO" id="GO:0008289">
    <property type="term" value="F:lipid binding"/>
    <property type="evidence" value="ECO:0007669"/>
    <property type="project" value="InterPro"/>
</dbReference>
<dbReference type="EMBL" id="JAIWYP010000006">
    <property type="protein sequence ID" value="KAH3806113.1"/>
    <property type="molecule type" value="Genomic_DNA"/>
</dbReference>
<proteinExistence type="predicted"/>
<dbReference type="InterPro" id="IPR017943">
    <property type="entry name" value="Bactericidal_perm-incr_a/b_dom"/>
</dbReference>
<name>A0A9D4FZV7_DREPO</name>
<keyword evidence="2" id="KW-1185">Reference proteome</keyword>
<dbReference type="Gene3D" id="3.15.10.10">
    <property type="entry name" value="Bactericidal permeability-increasing protein, domain 1"/>
    <property type="match status" value="1"/>
</dbReference>
<protein>
    <submittedName>
        <fullName evidence="1">Uncharacterized protein</fullName>
    </submittedName>
</protein>
<dbReference type="SUPFAM" id="SSF55394">
    <property type="entry name" value="Bactericidal permeability-increasing protein, BPI"/>
    <property type="match status" value="1"/>
</dbReference>
<accession>A0A9D4FZV7</accession>